<evidence type="ECO:0000313" key="1">
    <source>
        <dbReference type="EMBL" id="KMQ90279.1"/>
    </source>
</evidence>
<organism evidence="1 2">
    <name type="scientific">Lasius niger</name>
    <name type="common">Black garden ant</name>
    <dbReference type="NCBI Taxonomy" id="67767"/>
    <lineage>
        <taxon>Eukaryota</taxon>
        <taxon>Metazoa</taxon>
        <taxon>Ecdysozoa</taxon>
        <taxon>Arthropoda</taxon>
        <taxon>Hexapoda</taxon>
        <taxon>Insecta</taxon>
        <taxon>Pterygota</taxon>
        <taxon>Neoptera</taxon>
        <taxon>Endopterygota</taxon>
        <taxon>Hymenoptera</taxon>
        <taxon>Apocrita</taxon>
        <taxon>Aculeata</taxon>
        <taxon>Formicoidea</taxon>
        <taxon>Formicidae</taxon>
        <taxon>Formicinae</taxon>
        <taxon>Lasius</taxon>
        <taxon>Lasius</taxon>
    </lineage>
</organism>
<dbReference type="Pfam" id="PF05380">
    <property type="entry name" value="Peptidase_A17"/>
    <property type="match status" value="1"/>
</dbReference>
<reference evidence="1 2" key="1">
    <citation type="submission" date="2015-04" db="EMBL/GenBank/DDBJ databases">
        <title>Lasius niger genome sequencing.</title>
        <authorList>
            <person name="Konorov E.A."/>
            <person name="Nikitin M.A."/>
            <person name="Kirill M.V."/>
            <person name="Chang P."/>
        </authorList>
    </citation>
    <scope>NUCLEOTIDE SEQUENCE [LARGE SCALE GENOMIC DNA]</scope>
    <source>
        <tissue evidence="1">Whole</tissue>
    </source>
</reference>
<comment type="caution">
    <text evidence="1">The sequence shown here is derived from an EMBL/GenBank/DDBJ whole genome shotgun (WGS) entry which is preliminary data.</text>
</comment>
<keyword evidence="2" id="KW-1185">Reference proteome</keyword>
<proteinExistence type="predicted"/>
<dbReference type="Proteomes" id="UP000036403">
    <property type="component" value="Unassembled WGS sequence"/>
</dbReference>
<dbReference type="InterPro" id="IPR008042">
    <property type="entry name" value="Retrotrans_Pao"/>
</dbReference>
<dbReference type="PaxDb" id="67767-A0A0J7KJ53"/>
<name>A0A0J7KJ53_LASNI</name>
<dbReference type="AlphaFoldDB" id="A0A0J7KJ53"/>
<dbReference type="PANTHER" id="PTHR22955:SF77">
    <property type="entry name" value="ASPARTIC PUTATIVE DOMAIN-CONTAINING PROTEIN-RELATED"/>
    <property type="match status" value="1"/>
</dbReference>
<dbReference type="SUPFAM" id="SSF53098">
    <property type="entry name" value="Ribonuclease H-like"/>
    <property type="match status" value="1"/>
</dbReference>
<dbReference type="EMBL" id="LBMM01006847">
    <property type="protein sequence ID" value="KMQ90279.1"/>
    <property type="molecule type" value="Genomic_DNA"/>
</dbReference>
<dbReference type="InterPro" id="IPR012337">
    <property type="entry name" value="RNaseH-like_sf"/>
</dbReference>
<accession>A0A0J7KJ53</accession>
<evidence type="ECO:0000313" key="2">
    <source>
        <dbReference type="Proteomes" id="UP000036403"/>
    </source>
</evidence>
<protein>
    <submittedName>
        <fullName evidence="1">Zinc knuckle protein</fullName>
    </submittedName>
</protein>
<dbReference type="PANTHER" id="PTHR22955">
    <property type="entry name" value="RETROTRANSPOSON"/>
    <property type="match status" value="1"/>
</dbReference>
<sequence length="562" mass="63563">MALACRRFKGTHSYDRISELVQEINSEFDLTINKIVATITDNGSNFVKAFKMFGVKLTNIKTVDDCEEDVLDAILSDSDDFEEEEIDNFSIVDDSNLNTVEKYSLSSHLRCCAHTFSSCATTDANKVLNVQNTLLSNIHNGVMKKCNAVWKVAGRPKSAEIMQDVLEHSLSRPGETRWNSLFDSLQQIFSIKEKNLQLHKALNIKNLIKDNEFDYIQEYLMCAAPVAESLDIMQEESQELEILHRYPEIKNVFIKYNTALPSSAPVERLFSYATMTNLPKSHKLLSWDELLPDNLQSSWTGFAKALPLLNTLSIPRSVNFTDVGGTVELHGYAYAAAVYIRCIDTSSGVTVRLLVAKTKVASVKQISIPRLELCSALLLARLLCNTTKGLNFEDVPVFAWTDSAVTLARIRDHPSRWKTFVANRVAELQTLVSPQNWRHVPTSENPADAAARGISPEKLASLQLWWSGPPWLNCLDYTLPESSPTSHNVQEEEELRTVVAHLARPKEDNDILCRFSSMLHLVRITALCFRFLFNAQHPHNRRSGFITRDEMNSARIRWIRIA</sequence>
<dbReference type="OrthoDB" id="8195018at2759"/>
<gene>
    <name evidence="1" type="ORF">RF55_9980</name>
</gene>